<reference evidence="1 2" key="1">
    <citation type="journal article" date="2024" name="Nat. Commun.">
        <title>Phylogenomics reveals the evolutionary origins of lichenization in chlorophyte algae.</title>
        <authorList>
            <person name="Puginier C."/>
            <person name="Libourel C."/>
            <person name="Otte J."/>
            <person name="Skaloud P."/>
            <person name="Haon M."/>
            <person name="Grisel S."/>
            <person name="Petersen M."/>
            <person name="Berrin J.G."/>
            <person name="Delaux P.M."/>
            <person name="Dal Grande F."/>
            <person name="Keller J."/>
        </authorList>
    </citation>
    <scope>NUCLEOTIDE SEQUENCE [LARGE SCALE GENOMIC DNA]</scope>
    <source>
        <strain evidence="1 2">SAG 245.80</strain>
    </source>
</reference>
<accession>A0AAW1R265</accession>
<sequence>MLWVQLVNCAELLHKLADEDNQRLRCVALELLSPVLAGTQLLLQQEPPVPDEEEAIRRQQLAILVLMTCGGQVASAAADVAWACTQHMVPTRSSAASVTSATRPTWSTLAYTALPW</sequence>
<protein>
    <submittedName>
        <fullName evidence="1">Uncharacterized protein</fullName>
    </submittedName>
</protein>
<proteinExistence type="predicted"/>
<dbReference type="EMBL" id="JALJOU010000055">
    <property type="protein sequence ID" value="KAK9827743.1"/>
    <property type="molecule type" value="Genomic_DNA"/>
</dbReference>
<gene>
    <name evidence="1" type="ORF">WJX81_008510</name>
</gene>
<comment type="caution">
    <text evidence="1">The sequence shown here is derived from an EMBL/GenBank/DDBJ whole genome shotgun (WGS) entry which is preliminary data.</text>
</comment>
<organism evidence="1 2">
    <name type="scientific">Elliptochloris bilobata</name>
    <dbReference type="NCBI Taxonomy" id="381761"/>
    <lineage>
        <taxon>Eukaryota</taxon>
        <taxon>Viridiplantae</taxon>
        <taxon>Chlorophyta</taxon>
        <taxon>core chlorophytes</taxon>
        <taxon>Trebouxiophyceae</taxon>
        <taxon>Trebouxiophyceae incertae sedis</taxon>
        <taxon>Elliptochloris clade</taxon>
        <taxon>Elliptochloris</taxon>
    </lineage>
</organism>
<dbReference type="AlphaFoldDB" id="A0AAW1R265"/>
<keyword evidence="2" id="KW-1185">Reference proteome</keyword>
<evidence type="ECO:0000313" key="2">
    <source>
        <dbReference type="Proteomes" id="UP001445335"/>
    </source>
</evidence>
<dbReference type="Proteomes" id="UP001445335">
    <property type="component" value="Unassembled WGS sequence"/>
</dbReference>
<name>A0AAW1R265_9CHLO</name>
<evidence type="ECO:0000313" key="1">
    <source>
        <dbReference type="EMBL" id="KAK9827743.1"/>
    </source>
</evidence>